<dbReference type="Pfam" id="PF08818">
    <property type="entry name" value="DUF1801"/>
    <property type="match status" value="1"/>
</dbReference>
<accession>A0A1G6WR20</accession>
<evidence type="ECO:0000313" key="3">
    <source>
        <dbReference type="Proteomes" id="UP000198949"/>
    </source>
</evidence>
<dbReference type="STRING" id="58114.SAMN05216270_106139"/>
<gene>
    <name evidence="2" type="ORF">SAMN05216270_106139</name>
</gene>
<reference evidence="3" key="1">
    <citation type="submission" date="2016-10" db="EMBL/GenBank/DDBJ databases">
        <authorList>
            <person name="Varghese N."/>
            <person name="Submissions S."/>
        </authorList>
    </citation>
    <scope>NUCLEOTIDE SEQUENCE [LARGE SCALE GENOMIC DNA]</scope>
    <source>
        <strain evidence="3">CGMCC 4.3516</strain>
    </source>
</reference>
<organism evidence="2 3">
    <name type="scientific">Glycomyces harbinensis</name>
    <dbReference type="NCBI Taxonomy" id="58114"/>
    <lineage>
        <taxon>Bacteria</taxon>
        <taxon>Bacillati</taxon>
        <taxon>Actinomycetota</taxon>
        <taxon>Actinomycetes</taxon>
        <taxon>Glycomycetales</taxon>
        <taxon>Glycomycetaceae</taxon>
        <taxon>Glycomyces</taxon>
    </lineage>
</organism>
<dbReference type="SUPFAM" id="SSF159888">
    <property type="entry name" value="YdhG-like"/>
    <property type="match status" value="1"/>
</dbReference>
<proteinExistence type="predicted"/>
<dbReference type="Proteomes" id="UP000198949">
    <property type="component" value="Unassembled WGS sequence"/>
</dbReference>
<evidence type="ECO:0000313" key="2">
    <source>
        <dbReference type="EMBL" id="SDD67546.1"/>
    </source>
</evidence>
<dbReference type="EMBL" id="FNAD01000006">
    <property type="protein sequence ID" value="SDD67546.1"/>
    <property type="molecule type" value="Genomic_DNA"/>
</dbReference>
<dbReference type="OrthoDB" id="9813231at2"/>
<dbReference type="InterPro" id="IPR014922">
    <property type="entry name" value="YdhG-like"/>
</dbReference>
<evidence type="ECO:0000259" key="1">
    <source>
        <dbReference type="Pfam" id="PF08818"/>
    </source>
</evidence>
<feature type="domain" description="YdhG-like" evidence="1">
    <location>
        <begin position="20"/>
        <end position="114"/>
    </location>
</feature>
<name>A0A1G6WR20_9ACTN</name>
<sequence>MVQSKAADVDAYLAELPDDRREAVAAIREICLEELPGFTEVMAHGMPCLERDGAVELGYASQKRHISLYVLREDVREAFAERLAGHDTGKGCLRFSTPAKVARDLDLIRDLVRAFARTPGPVC</sequence>
<dbReference type="RefSeq" id="WP_091034432.1">
    <property type="nucleotide sequence ID" value="NZ_FNAD01000006.1"/>
</dbReference>
<protein>
    <submittedName>
        <fullName evidence="2">Uncharacterized conserved protein YdhG, YjbR/CyaY-like superfamily, DUF1801 family</fullName>
    </submittedName>
</protein>
<dbReference type="Gene3D" id="3.90.1150.200">
    <property type="match status" value="1"/>
</dbReference>
<keyword evidence="3" id="KW-1185">Reference proteome</keyword>
<dbReference type="AlphaFoldDB" id="A0A1G6WR20"/>